<dbReference type="AlphaFoldDB" id="A0A5D8QDC6"/>
<comment type="similarity">
    <text evidence="6">Belongs to the LPG synthase family.</text>
</comment>
<dbReference type="RefSeq" id="WP_149544835.1">
    <property type="nucleotide sequence ID" value="NZ_VTPS01000005.1"/>
</dbReference>
<dbReference type="Pfam" id="PF03706">
    <property type="entry name" value="LPG_synthase_TM"/>
    <property type="match status" value="1"/>
</dbReference>
<dbReference type="InterPro" id="IPR022791">
    <property type="entry name" value="L-PG_synthase/AglD"/>
</dbReference>
<keyword evidence="5 6" id="KW-0472">Membrane</keyword>
<dbReference type="GO" id="GO:0006629">
    <property type="term" value="P:lipid metabolic process"/>
    <property type="evidence" value="ECO:0007669"/>
    <property type="project" value="UniProtKB-KW"/>
</dbReference>
<keyword evidence="3 6" id="KW-0812">Transmembrane</keyword>
<comment type="caution">
    <text evidence="7">The sequence shown here is derived from an EMBL/GenBank/DDBJ whole genome shotgun (WGS) entry which is preliminary data.</text>
</comment>
<feature type="transmembrane region" description="Helical" evidence="6">
    <location>
        <begin position="242"/>
        <end position="263"/>
    </location>
</feature>
<evidence type="ECO:0000256" key="5">
    <source>
        <dbReference type="ARBA" id="ARBA00023136"/>
    </source>
</evidence>
<sequence>MNLLNRKNLIWLLSSVLISFVTIIIIIYFTVSPDEIDRILHIRIEYIVLMVLMMFGTWAVDTLRIQNLLGIMGERTSFFYLFVSNIASHFIGAITPFQSGALPALVYYLSKKNIKINKGITVVTGRLLYSLLFFGIFPLFLTLFFYNRIGLNIYLRVLAVGVSLFLFVLLIGCWYLMINPHFIELLAVKIGYSSMIKRVTFKRSRDKWIWRIVKGLREYKENFKVILSYGVKVTAIQMIYTVLFWFIFFNFATVIMLAMGLHIDWFNVLARQTIFYSILTYNPIPSGSGVIELGYAAIFSNIVPTQNLGVFIGIWRFFSFYMYVIVSGIIFSFTLRHIGRPQNF</sequence>
<feature type="transmembrane region" description="Helical" evidence="6">
    <location>
        <begin position="12"/>
        <end position="31"/>
    </location>
</feature>
<keyword evidence="6" id="KW-0046">Antibiotic resistance</keyword>
<keyword evidence="8" id="KW-1185">Reference proteome</keyword>
<dbReference type="PANTHER" id="PTHR37693:SF1">
    <property type="entry name" value="INTEGRAL MEMBRANE PROTEIN"/>
    <property type="match status" value="1"/>
</dbReference>
<dbReference type="Proteomes" id="UP000322976">
    <property type="component" value="Unassembled WGS sequence"/>
</dbReference>
<comment type="subcellular location">
    <subcellularLocation>
        <location evidence="1 6">Cell membrane</location>
        <topology evidence="1 6">Multi-pass membrane protein</topology>
    </subcellularLocation>
</comment>
<proteinExistence type="inferred from homology"/>
<feature type="transmembrane region" description="Helical" evidence="6">
    <location>
        <begin position="80"/>
        <end position="106"/>
    </location>
</feature>
<comment type="function">
    <text evidence="6">Catalyzes the transfer of a lysyl group from L-lysyl-tRNA(Lys) to membrane-bound phosphatidylglycerol (PG), which produces lysylphosphatidylglycerol (LPG), a major component of the bacterial membrane with a positive net charge. LPG synthesis contributes to bacterial virulence as it is involved in the resistance mechanism against cationic antimicrobial peptides (CAMP) produces by the host's immune system (defensins, cathelicidins) and by the competing microorganisms.</text>
</comment>
<name>A0A5D8QDC6_9THEO</name>
<comment type="catalytic activity">
    <reaction evidence="6">
        <text>L-lysyl-tRNA(Lys) + a 1,2-diacyl-sn-glycero-3-phospho-(1'-sn-glycerol) = a 1,2-diacyl-sn-glycero-3-phospho-1'-(3'-O-L-lysyl)-sn-glycerol + tRNA(Lys)</text>
        <dbReference type="Rhea" id="RHEA:10668"/>
        <dbReference type="Rhea" id="RHEA-COMP:9696"/>
        <dbReference type="Rhea" id="RHEA-COMP:9697"/>
        <dbReference type="ChEBI" id="CHEBI:64716"/>
        <dbReference type="ChEBI" id="CHEBI:75792"/>
        <dbReference type="ChEBI" id="CHEBI:78442"/>
        <dbReference type="ChEBI" id="CHEBI:78529"/>
        <dbReference type="EC" id="2.3.2.3"/>
    </reaction>
</comment>
<keyword evidence="6" id="KW-0443">Lipid metabolism</keyword>
<evidence type="ECO:0000256" key="4">
    <source>
        <dbReference type="ARBA" id="ARBA00022989"/>
    </source>
</evidence>
<feature type="transmembrane region" description="Helical" evidence="6">
    <location>
        <begin position="127"/>
        <end position="147"/>
    </location>
</feature>
<dbReference type="GO" id="GO:0005886">
    <property type="term" value="C:plasma membrane"/>
    <property type="evidence" value="ECO:0007669"/>
    <property type="project" value="UniProtKB-SubCell"/>
</dbReference>
<evidence type="ECO:0000256" key="1">
    <source>
        <dbReference type="ARBA" id="ARBA00004651"/>
    </source>
</evidence>
<evidence type="ECO:0000313" key="7">
    <source>
        <dbReference type="EMBL" id="TZE82595.1"/>
    </source>
</evidence>
<dbReference type="EC" id="2.3.2.3" evidence="6"/>
<feature type="transmembrane region" description="Helical" evidence="6">
    <location>
        <begin position="153"/>
        <end position="177"/>
    </location>
</feature>
<feature type="transmembrane region" description="Helical" evidence="6">
    <location>
        <begin position="314"/>
        <end position="335"/>
    </location>
</feature>
<keyword evidence="6" id="KW-0808">Transferase</keyword>
<keyword evidence="2" id="KW-1003">Cell membrane</keyword>
<reference evidence="7 8" key="1">
    <citation type="submission" date="2019-08" db="EMBL/GenBank/DDBJ databases">
        <title>Calorimonas adulescens gen. nov., sp. nov., an anaerobic thermophilic bacterium from Sakhalin hot spring.</title>
        <authorList>
            <person name="Khomyakova M.A."/>
            <person name="Merkel A.Y."/>
            <person name="Novikov A."/>
            <person name="Bonch-Osmolovskaya E.A."/>
            <person name="Slobodkin A.I."/>
        </authorList>
    </citation>
    <scope>NUCLEOTIDE SEQUENCE [LARGE SCALE GENOMIC DNA]</scope>
    <source>
        <strain evidence="7 8">A05MB</strain>
    </source>
</reference>
<evidence type="ECO:0000256" key="2">
    <source>
        <dbReference type="ARBA" id="ARBA00022475"/>
    </source>
</evidence>
<feature type="transmembrane region" description="Helical" evidence="6">
    <location>
        <begin position="43"/>
        <end position="60"/>
    </location>
</feature>
<dbReference type="NCBIfam" id="TIGR00374">
    <property type="entry name" value="flippase-like domain"/>
    <property type="match status" value="1"/>
</dbReference>
<dbReference type="GO" id="GO:0046677">
    <property type="term" value="P:response to antibiotic"/>
    <property type="evidence" value="ECO:0007669"/>
    <property type="project" value="UniProtKB-KW"/>
</dbReference>
<protein>
    <recommendedName>
        <fullName evidence="6">Phosphatidylglycerol lysyltransferase</fullName>
        <ecNumber evidence="6">2.3.2.3</ecNumber>
    </recommendedName>
    <alternativeName>
        <fullName evidence="6">Lysylphosphatidylglycerol synthase</fullName>
    </alternativeName>
</protein>
<keyword evidence="4 6" id="KW-1133">Transmembrane helix</keyword>
<dbReference type="PANTHER" id="PTHR37693">
    <property type="entry name" value="PHOSPHATIDYLGLYCEROL LYSYLTRANSFERASE"/>
    <property type="match status" value="1"/>
</dbReference>
<gene>
    <name evidence="6" type="primary">mprF</name>
    <name evidence="7" type="ORF">FWJ32_04790</name>
</gene>
<dbReference type="EMBL" id="VTPS01000005">
    <property type="protein sequence ID" value="TZE82595.1"/>
    <property type="molecule type" value="Genomic_DNA"/>
</dbReference>
<evidence type="ECO:0000313" key="8">
    <source>
        <dbReference type="Proteomes" id="UP000322976"/>
    </source>
</evidence>
<dbReference type="GO" id="GO:0050071">
    <property type="term" value="F:phosphatidylglycerol lysyltransferase activity"/>
    <property type="evidence" value="ECO:0007669"/>
    <property type="project" value="UniProtKB-EC"/>
</dbReference>
<evidence type="ECO:0000256" key="3">
    <source>
        <dbReference type="ARBA" id="ARBA00022692"/>
    </source>
</evidence>
<organism evidence="7 8">
    <name type="scientific">Calorimonas adulescens</name>
    <dbReference type="NCBI Taxonomy" id="2606906"/>
    <lineage>
        <taxon>Bacteria</taxon>
        <taxon>Bacillati</taxon>
        <taxon>Bacillota</taxon>
        <taxon>Clostridia</taxon>
        <taxon>Thermoanaerobacterales</taxon>
        <taxon>Thermoanaerobacteraceae</taxon>
        <taxon>Calorimonas</taxon>
    </lineage>
</organism>
<accession>A0A5D8QDC6</accession>
<evidence type="ECO:0000256" key="6">
    <source>
        <dbReference type="RuleBase" id="RU363042"/>
    </source>
</evidence>